<evidence type="ECO:0000256" key="2">
    <source>
        <dbReference type="ARBA" id="ARBA00022723"/>
    </source>
</evidence>
<feature type="non-terminal residue" evidence="6">
    <location>
        <position position="1"/>
    </location>
</feature>
<dbReference type="Gene3D" id="1.20.58.480">
    <property type="match status" value="1"/>
</dbReference>
<comment type="catalytic activity">
    <reaction evidence="5">
        <text>L-tryptophan + O2 = N-formyl-L-kynurenine</text>
        <dbReference type="Rhea" id="RHEA:24536"/>
        <dbReference type="ChEBI" id="CHEBI:15379"/>
        <dbReference type="ChEBI" id="CHEBI:57912"/>
        <dbReference type="ChEBI" id="CHEBI:58629"/>
    </reaction>
</comment>
<dbReference type="InterPro" id="IPR000898">
    <property type="entry name" value="Indolamine_dOase"/>
</dbReference>
<keyword evidence="7" id="KW-1185">Reference proteome</keyword>
<dbReference type="EMBL" id="JABCIY010000211">
    <property type="protein sequence ID" value="KAF7188287.1"/>
    <property type="molecule type" value="Genomic_DNA"/>
</dbReference>
<dbReference type="EC" id="1.13.11.52" evidence="5"/>
<comment type="function">
    <text evidence="5">Produces N-formyl-kynurenine through the oxidation of tryptophan.</text>
</comment>
<dbReference type="OrthoDB" id="10262710at2759"/>
<dbReference type="Pfam" id="PF01231">
    <property type="entry name" value="IDO"/>
    <property type="match status" value="1"/>
</dbReference>
<reference evidence="6" key="1">
    <citation type="submission" date="2020-04" db="EMBL/GenBank/DDBJ databases">
        <title>Draft genome resource of the tomato pathogen Pseudocercospora fuligena.</title>
        <authorList>
            <person name="Zaccaron A."/>
        </authorList>
    </citation>
    <scope>NUCLEOTIDE SEQUENCE</scope>
    <source>
        <strain evidence="6">PF001</strain>
    </source>
</reference>
<keyword evidence="3 4" id="KW-0408">Iron</keyword>
<evidence type="ECO:0000256" key="5">
    <source>
        <dbReference type="RuleBase" id="RU369119"/>
    </source>
</evidence>
<gene>
    <name evidence="6" type="ORF">HII31_10351</name>
</gene>
<sequence>VFSRSHSLSFFPKHRSGALSQGHLTLFFVSRGFRQAFSSSSHFFPLTLSVLSNMSPYLSSGTGHEENVKVTDTAAVFQHIHADPATLPPSLDPFTITTQNGFLPLQTPPVELPPVFAPLQKLCDDMPIEKLDGTPGLLATYKLGPMIDEQKALSDLNHEIDNLIASDGKPDLTAVSAAFRDYSFLASAYLLEPCWEQWNIDGTYGKGRELLPKEIAGPLVKCAKLLDVPAFLAYAAGYALFNYRFANSAIGATEYTNLRLIRAFEKGLDPSSSEAGFILTHVDMVKHTGPLIQGAVQMLDAVAADTGSSTVTDAFELLLSTMRVIEDSMEGMWNQSRPKDYISYRTFIFGITNQPFFPNGVVYEGVDENKPQYFRGESGANDAIIPLLDSLLQIPMPQNPLTEILKDFRGYRPKPHRDFLAYVRSRAEEIGVKEYCLKDLQTKVLYLRLLEHVRSFRWRHWLFAREYIIRRSSHPTATGGSPIVTWLPNQLFAVMELMRSIWESVDGPDREAQGKSVNEMMNNVYDSYEKLDKEVEKWCQDRDWDRKRIFVH</sequence>
<comment type="caution">
    <text evidence="6">The sequence shown here is derived from an EMBL/GenBank/DDBJ whole genome shotgun (WGS) entry which is preliminary data.</text>
</comment>
<evidence type="ECO:0000256" key="4">
    <source>
        <dbReference type="PIRSR" id="PIRSR600898-1"/>
    </source>
</evidence>
<accession>A0A8H6RD52</accession>
<keyword evidence="2 4" id="KW-0479">Metal-binding</keyword>
<dbReference type="Proteomes" id="UP000660729">
    <property type="component" value="Unassembled WGS sequence"/>
</dbReference>
<dbReference type="SUPFAM" id="SSF140959">
    <property type="entry name" value="Indolic compounds 2,3-dioxygenase-like"/>
    <property type="match status" value="1"/>
</dbReference>
<keyword evidence="5" id="KW-0560">Oxidoreductase</keyword>
<protein>
    <recommendedName>
        <fullName evidence="5">Indoleamine 2,3-dioxygenase</fullName>
        <ecNumber evidence="5">1.13.11.52</ecNumber>
    </recommendedName>
</protein>
<comment type="similarity">
    <text evidence="1 5">Belongs to the indoleamine 2,3-dioxygenase family.</text>
</comment>
<proteinExistence type="inferred from homology"/>
<evidence type="ECO:0000256" key="1">
    <source>
        <dbReference type="ARBA" id="ARBA00007119"/>
    </source>
</evidence>
<dbReference type="PANTHER" id="PTHR28657:SF3">
    <property type="entry name" value="INDOLEAMINE 2,3-DIOXYGENASE"/>
    <property type="match status" value="1"/>
</dbReference>
<keyword evidence="5 6" id="KW-0223">Dioxygenase</keyword>
<feature type="binding site" description="proximal binding residue" evidence="4">
    <location>
        <position position="460"/>
    </location>
    <ligand>
        <name>heme b</name>
        <dbReference type="ChEBI" id="CHEBI:60344"/>
    </ligand>
    <ligandPart>
        <name>Fe</name>
        <dbReference type="ChEBI" id="CHEBI:18248"/>
    </ligandPart>
</feature>
<dbReference type="AlphaFoldDB" id="A0A8H6RD52"/>
<evidence type="ECO:0000313" key="7">
    <source>
        <dbReference type="Proteomes" id="UP000660729"/>
    </source>
</evidence>
<dbReference type="GO" id="GO:0033754">
    <property type="term" value="F:indoleamine 2,3-dioxygenase activity"/>
    <property type="evidence" value="ECO:0007669"/>
    <property type="project" value="UniProtKB-EC"/>
</dbReference>
<keyword evidence="4 5" id="KW-0349">Heme</keyword>
<name>A0A8H6RD52_9PEZI</name>
<dbReference type="GO" id="GO:0046872">
    <property type="term" value="F:metal ion binding"/>
    <property type="evidence" value="ECO:0007669"/>
    <property type="project" value="UniProtKB-UniRule"/>
</dbReference>
<evidence type="ECO:0000313" key="6">
    <source>
        <dbReference type="EMBL" id="KAF7188287.1"/>
    </source>
</evidence>
<dbReference type="InterPro" id="IPR037217">
    <property type="entry name" value="Trp/Indoleamine_2_3_dOase-like"/>
</dbReference>
<dbReference type="GO" id="GO:0020037">
    <property type="term" value="F:heme binding"/>
    <property type="evidence" value="ECO:0007669"/>
    <property type="project" value="UniProtKB-UniRule"/>
</dbReference>
<dbReference type="FunFam" id="1.20.58.480:FF:000005">
    <property type="entry name" value="Indoleamine 2,3-dioxygenase family protein"/>
    <property type="match status" value="1"/>
</dbReference>
<organism evidence="6 7">
    <name type="scientific">Pseudocercospora fuligena</name>
    <dbReference type="NCBI Taxonomy" id="685502"/>
    <lineage>
        <taxon>Eukaryota</taxon>
        <taxon>Fungi</taxon>
        <taxon>Dikarya</taxon>
        <taxon>Ascomycota</taxon>
        <taxon>Pezizomycotina</taxon>
        <taxon>Dothideomycetes</taxon>
        <taxon>Dothideomycetidae</taxon>
        <taxon>Mycosphaerellales</taxon>
        <taxon>Mycosphaerellaceae</taxon>
        <taxon>Pseudocercospora</taxon>
    </lineage>
</organism>
<dbReference type="PANTHER" id="PTHR28657">
    <property type="entry name" value="INDOLEAMINE 2,3-DIOXYGENASE"/>
    <property type="match status" value="1"/>
</dbReference>
<dbReference type="GO" id="GO:0019441">
    <property type="term" value="P:L-tryptophan catabolic process to kynurenine"/>
    <property type="evidence" value="ECO:0007669"/>
    <property type="project" value="UniProtKB-UniRule"/>
</dbReference>
<evidence type="ECO:0000256" key="3">
    <source>
        <dbReference type="ARBA" id="ARBA00023004"/>
    </source>
</evidence>